<dbReference type="FunFam" id="1.10.10.60:FF:000075">
    <property type="entry name" value="LIM/homeobox protein Lhx1"/>
    <property type="match status" value="1"/>
</dbReference>
<dbReference type="Gene3D" id="1.10.10.60">
    <property type="entry name" value="Homeodomain-like"/>
    <property type="match status" value="1"/>
</dbReference>
<reference evidence="14" key="1">
    <citation type="submission" date="2022-11" db="UniProtKB">
        <authorList>
            <consortium name="WormBaseParasite"/>
        </authorList>
    </citation>
    <scope>IDENTIFICATION</scope>
</reference>
<dbReference type="Proteomes" id="UP000887565">
    <property type="component" value="Unplaced"/>
</dbReference>
<comment type="subcellular location">
    <subcellularLocation>
        <location evidence="1 9 10">Nucleus</location>
    </subcellularLocation>
</comment>
<dbReference type="GO" id="GO:0000977">
    <property type="term" value="F:RNA polymerase II transcription regulatory region sequence-specific DNA binding"/>
    <property type="evidence" value="ECO:0007669"/>
    <property type="project" value="TreeGrafter"/>
</dbReference>
<accession>A0A915ICE0</accession>
<evidence type="ECO:0000313" key="13">
    <source>
        <dbReference type="Proteomes" id="UP000887565"/>
    </source>
</evidence>
<feature type="compositionally biased region" description="Acidic residues" evidence="11">
    <location>
        <begin position="42"/>
        <end position="57"/>
    </location>
</feature>
<keyword evidence="3" id="KW-0677">Repeat</keyword>
<evidence type="ECO:0000256" key="7">
    <source>
        <dbReference type="ARBA" id="ARBA00023155"/>
    </source>
</evidence>
<dbReference type="SMART" id="SM00389">
    <property type="entry name" value="HOX"/>
    <property type="match status" value="1"/>
</dbReference>
<dbReference type="PROSITE" id="PS00027">
    <property type="entry name" value="HOMEOBOX_1"/>
    <property type="match status" value="1"/>
</dbReference>
<feature type="compositionally biased region" description="Polar residues" evidence="11">
    <location>
        <begin position="93"/>
        <end position="110"/>
    </location>
</feature>
<dbReference type="PROSITE" id="PS50071">
    <property type="entry name" value="HOMEOBOX_2"/>
    <property type="match status" value="1"/>
</dbReference>
<keyword evidence="4" id="KW-0862">Zinc</keyword>
<evidence type="ECO:0000313" key="14">
    <source>
        <dbReference type="WBParaSite" id="nRc.2.0.1.t11443-RA"/>
    </source>
</evidence>
<dbReference type="PANTHER" id="PTHR24208:SF105">
    <property type="entry name" value="DLIM1"/>
    <property type="match status" value="1"/>
</dbReference>
<evidence type="ECO:0000256" key="5">
    <source>
        <dbReference type="ARBA" id="ARBA00023038"/>
    </source>
</evidence>
<protein>
    <submittedName>
        <fullName evidence="14">Homeobox domain-containing protein</fullName>
    </submittedName>
</protein>
<dbReference type="GO" id="GO:0000981">
    <property type="term" value="F:DNA-binding transcription factor activity, RNA polymerase II-specific"/>
    <property type="evidence" value="ECO:0007669"/>
    <property type="project" value="InterPro"/>
</dbReference>
<dbReference type="InterPro" id="IPR017970">
    <property type="entry name" value="Homeobox_CS"/>
</dbReference>
<evidence type="ECO:0000259" key="12">
    <source>
        <dbReference type="PROSITE" id="PS50071"/>
    </source>
</evidence>
<evidence type="ECO:0000256" key="4">
    <source>
        <dbReference type="ARBA" id="ARBA00022833"/>
    </source>
</evidence>
<keyword evidence="6 9" id="KW-0238">DNA-binding</keyword>
<dbReference type="Pfam" id="PF00046">
    <property type="entry name" value="Homeodomain"/>
    <property type="match status" value="1"/>
</dbReference>
<dbReference type="AlphaFoldDB" id="A0A915ICE0"/>
<feature type="domain" description="Homeobox" evidence="12">
    <location>
        <begin position="118"/>
        <end position="178"/>
    </location>
</feature>
<dbReference type="InterPro" id="IPR050453">
    <property type="entry name" value="LIM_Homeobox_TF"/>
</dbReference>
<dbReference type="InterPro" id="IPR009057">
    <property type="entry name" value="Homeodomain-like_sf"/>
</dbReference>
<dbReference type="PANTHER" id="PTHR24208">
    <property type="entry name" value="LIM/HOMEOBOX PROTEIN LHX"/>
    <property type="match status" value="1"/>
</dbReference>
<name>A0A915ICE0_ROMCU</name>
<evidence type="ECO:0000256" key="6">
    <source>
        <dbReference type="ARBA" id="ARBA00023125"/>
    </source>
</evidence>
<evidence type="ECO:0000256" key="3">
    <source>
        <dbReference type="ARBA" id="ARBA00022737"/>
    </source>
</evidence>
<dbReference type="SUPFAM" id="SSF46689">
    <property type="entry name" value="Homeodomain-like"/>
    <property type="match status" value="1"/>
</dbReference>
<dbReference type="GO" id="GO:0030182">
    <property type="term" value="P:neuron differentiation"/>
    <property type="evidence" value="ECO:0007669"/>
    <property type="project" value="TreeGrafter"/>
</dbReference>
<dbReference type="InterPro" id="IPR001356">
    <property type="entry name" value="HD"/>
</dbReference>
<sequence length="261" mass="29097">MLTVDLMIVLLENVNHECLYNTLSLPTPLQNDLESECGASDLDADDDDLCGDDDDVEDRSLFSPKRSNGGGEPSSPDSSADGNGGGLSDRRTTIGSTDPSNGKCQDDSLSGNGGQNGAKRRGPRTTIKAKQLETLKAAFSTTPKPTRHIREQLAQETGLNMRVIQVWFQNRRSKERRMKQLRYGGFRPGSRRVRNALLRDDPSMVGDPNGLYPGKFNKLSKSNRYFSPRRVLVVRGLLHFHKNDNRISDDRFCYVKSKHTL</sequence>
<evidence type="ECO:0000256" key="1">
    <source>
        <dbReference type="ARBA" id="ARBA00004123"/>
    </source>
</evidence>
<feature type="DNA-binding region" description="Homeobox" evidence="9">
    <location>
        <begin position="120"/>
        <end position="179"/>
    </location>
</feature>
<keyword evidence="8 9" id="KW-0539">Nucleus</keyword>
<feature type="region of interest" description="Disordered" evidence="11">
    <location>
        <begin position="36"/>
        <end position="126"/>
    </location>
</feature>
<evidence type="ECO:0000256" key="8">
    <source>
        <dbReference type="ARBA" id="ARBA00023242"/>
    </source>
</evidence>
<organism evidence="13 14">
    <name type="scientific">Romanomermis culicivorax</name>
    <name type="common">Nematode worm</name>
    <dbReference type="NCBI Taxonomy" id="13658"/>
    <lineage>
        <taxon>Eukaryota</taxon>
        <taxon>Metazoa</taxon>
        <taxon>Ecdysozoa</taxon>
        <taxon>Nematoda</taxon>
        <taxon>Enoplea</taxon>
        <taxon>Dorylaimia</taxon>
        <taxon>Mermithida</taxon>
        <taxon>Mermithoidea</taxon>
        <taxon>Mermithidae</taxon>
        <taxon>Romanomermis</taxon>
    </lineage>
</organism>
<keyword evidence="5" id="KW-0440">LIM domain</keyword>
<keyword evidence="2" id="KW-0479">Metal-binding</keyword>
<evidence type="ECO:0000256" key="10">
    <source>
        <dbReference type="RuleBase" id="RU000682"/>
    </source>
</evidence>
<dbReference type="GO" id="GO:0046872">
    <property type="term" value="F:metal ion binding"/>
    <property type="evidence" value="ECO:0007669"/>
    <property type="project" value="UniProtKB-KW"/>
</dbReference>
<evidence type="ECO:0000256" key="9">
    <source>
        <dbReference type="PROSITE-ProRule" id="PRU00108"/>
    </source>
</evidence>
<dbReference type="CDD" id="cd00086">
    <property type="entry name" value="homeodomain"/>
    <property type="match status" value="1"/>
</dbReference>
<dbReference type="WBParaSite" id="nRc.2.0.1.t11443-RA">
    <property type="protein sequence ID" value="nRc.2.0.1.t11443-RA"/>
    <property type="gene ID" value="nRc.2.0.1.g11443"/>
</dbReference>
<evidence type="ECO:0000256" key="2">
    <source>
        <dbReference type="ARBA" id="ARBA00022723"/>
    </source>
</evidence>
<keyword evidence="7 9" id="KW-0371">Homeobox</keyword>
<proteinExistence type="predicted"/>
<keyword evidence="13" id="KW-1185">Reference proteome</keyword>
<dbReference type="GO" id="GO:0005634">
    <property type="term" value="C:nucleus"/>
    <property type="evidence" value="ECO:0007669"/>
    <property type="project" value="UniProtKB-SubCell"/>
</dbReference>
<evidence type="ECO:0000256" key="11">
    <source>
        <dbReference type="SAM" id="MobiDB-lite"/>
    </source>
</evidence>